<dbReference type="EMBL" id="CP072757">
    <property type="protein sequence ID" value="QUC21995.1"/>
    <property type="molecule type" value="Genomic_DNA"/>
</dbReference>
<proteinExistence type="predicted"/>
<evidence type="ECO:0000313" key="1">
    <source>
        <dbReference type="EMBL" id="QUC21995.1"/>
    </source>
</evidence>
<sequence>MVPLTYGLSTASPCPTNNPCLPSTTLYPTFQARCSISRPSAILRSIAVFRETTSSPRLFKIDNSSLLLAACRRWPSPPVRGVFF</sequence>
<organism evidence="1 2">
    <name type="scientific">Ustilaginoidea virens</name>
    <name type="common">Rice false smut fungus</name>
    <name type="synonym">Villosiclava virens</name>
    <dbReference type="NCBI Taxonomy" id="1159556"/>
    <lineage>
        <taxon>Eukaryota</taxon>
        <taxon>Fungi</taxon>
        <taxon>Dikarya</taxon>
        <taxon>Ascomycota</taxon>
        <taxon>Pezizomycotina</taxon>
        <taxon>Sordariomycetes</taxon>
        <taxon>Hypocreomycetidae</taxon>
        <taxon>Hypocreales</taxon>
        <taxon>Clavicipitaceae</taxon>
        <taxon>Ustilaginoidea</taxon>
    </lineage>
</organism>
<dbReference type="AlphaFoldDB" id="A0A8E5HUQ7"/>
<reference evidence="1" key="1">
    <citation type="submission" date="2020-03" db="EMBL/GenBank/DDBJ databases">
        <title>A mixture of massive structural variations and highly conserved coding sequences in Ustilaginoidea virens genome.</title>
        <authorList>
            <person name="Zhang K."/>
            <person name="Zhao Z."/>
            <person name="Zhang Z."/>
            <person name="Li Y."/>
            <person name="Hsiang T."/>
            <person name="Sun W."/>
        </authorList>
    </citation>
    <scope>NUCLEOTIDE SEQUENCE</scope>
    <source>
        <strain evidence="1">UV-8b</strain>
    </source>
</reference>
<protein>
    <submittedName>
        <fullName evidence="1">Uncharacterized protein</fullName>
    </submittedName>
</protein>
<accession>A0A8E5HUQ7</accession>
<dbReference type="Proteomes" id="UP000027002">
    <property type="component" value="Chromosome 5"/>
</dbReference>
<evidence type="ECO:0000313" key="2">
    <source>
        <dbReference type="Proteomes" id="UP000027002"/>
    </source>
</evidence>
<keyword evidence="2" id="KW-1185">Reference proteome</keyword>
<gene>
    <name evidence="1" type="ORF">UV8b_06236</name>
</gene>
<dbReference type="GeneID" id="66067013"/>
<dbReference type="KEGG" id="uvi:66067013"/>
<dbReference type="RefSeq" id="XP_042999668.1">
    <property type="nucleotide sequence ID" value="XM_043143733.1"/>
</dbReference>
<name>A0A8E5HUQ7_USTVR</name>